<keyword evidence="3" id="KW-1185">Reference proteome</keyword>
<dbReference type="EMBL" id="JAMSHJ010000004">
    <property type="protein sequence ID" value="KAI5417509.1"/>
    <property type="molecule type" value="Genomic_DNA"/>
</dbReference>
<feature type="non-terminal residue" evidence="2">
    <location>
        <position position="1"/>
    </location>
</feature>
<gene>
    <name evidence="2" type="ORF">KIW84_042208</name>
</gene>
<protein>
    <submittedName>
        <fullName evidence="2">Uncharacterized protein</fullName>
    </submittedName>
</protein>
<evidence type="ECO:0000313" key="2">
    <source>
        <dbReference type="EMBL" id="KAI5417509.1"/>
    </source>
</evidence>
<organism evidence="2 3">
    <name type="scientific">Pisum sativum</name>
    <name type="common">Garden pea</name>
    <name type="synonym">Lathyrus oleraceus</name>
    <dbReference type="NCBI Taxonomy" id="3888"/>
    <lineage>
        <taxon>Eukaryota</taxon>
        <taxon>Viridiplantae</taxon>
        <taxon>Streptophyta</taxon>
        <taxon>Embryophyta</taxon>
        <taxon>Tracheophyta</taxon>
        <taxon>Spermatophyta</taxon>
        <taxon>Magnoliopsida</taxon>
        <taxon>eudicotyledons</taxon>
        <taxon>Gunneridae</taxon>
        <taxon>Pentapetalae</taxon>
        <taxon>rosids</taxon>
        <taxon>fabids</taxon>
        <taxon>Fabales</taxon>
        <taxon>Fabaceae</taxon>
        <taxon>Papilionoideae</taxon>
        <taxon>50 kb inversion clade</taxon>
        <taxon>NPAAA clade</taxon>
        <taxon>Hologalegina</taxon>
        <taxon>IRL clade</taxon>
        <taxon>Fabeae</taxon>
        <taxon>Lathyrus</taxon>
    </lineage>
</organism>
<evidence type="ECO:0000313" key="3">
    <source>
        <dbReference type="Proteomes" id="UP001058974"/>
    </source>
</evidence>
<keyword evidence="1" id="KW-1133">Transmembrane helix</keyword>
<feature type="transmembrane region" description="Helical" evidence="1">
    <location>
        <begin position="22"/>
        <end position="42"/>
    </location>
</feature>
<dbReference type="Gramene" id="Psat04G0220800-T1">
    <property type="protein sequence ID" value="KAI5417509.1"/>
    <property type="gene ID" value="KIW84_042208"/>
</dbReference>
<dbReference type="PANTHER" id="PTHR38925">
    <property type="entry name" value="PROTEIN, PUTATIVE-RELATED"/>
    <property type="match status" value="1"/>
</dbReference>
<reference evidence="2 3" key="1">
    <citation type="journal article" date="2022" name="Nat. Genet.">
        <title>Improved pea reference genome and pan-genome highlight genomic features and evolutionary characteristics.</title>
        <authorList>
            <person name="Yang T."/>
            <person name="Liu R."/>
            <person name="Luo Y."/>
            <person name="Hu S."/>
            <person name="Wang D."/>
            <person name="Wang C."/>
            <person name="Pandey M.K."/>
            <person name="Ge S."/>
            <person name="Xu Q."/>
            <person name="Li N."/>
            <person name="Li G."/>
            <person name="Huang Y."/>
            <person name="Saxena R.K."/>
            <person name="Ji Y."/>
            <person name="Li M."/>
            <person name="Yan X."/>
            <person name="He Y."/>
            <person name="Liu Y."/>
            <person name="Wang X."/>
            <person name="Xiang C."/>
            <person name="Varshney R.K."/>
            <person name="Ding H."/>
            <person name="Gao S."/>
            <person name="Zong X."/>
        </authorList>
    </citation>
    <scope>NUCLEOTIDE SEQUENCE [LARGE SCALE GENOMIC DNA]</scope>
    <source>
        <strain evidence="2 3">cv. Zhongwan 6</strain>
    </source>
</reference>
<name>A0A9D4XAG2_PEA</name>
<proteinExistence type="predicted"/>
<dbReference type="Proteomes" id="UP001058974">
    <property type="component" value="Chromosome 4"/>
</dbReference>
<sequence length="113" mass="12968">SSTMVLHMVTLLKLHFQLTRPIAGFSSSIILILKLLFGFRFFRDEALYRSRLFLFRLGQIAFNTEHQASNVARIGRALRLIFPGHATVTGSNSTRELQNQQEEMFYSLSMMAL</sequence>
<dbReference type="AlphaFoldDB" id="A0A9D4XAG2"/>
<keyword evidence="1" id="KW-0812">Transmembrane</keyword>
<keyword evidence="1" id="KW-0472">Membrane</keyword>
<accession>A0A9D4XAG2</accession>
<evidence type="ECO:0000256" key="1">
    <source>
        <dbReference type="SAM" id="Phobius"/>
    </source>
</evidence>
<comment type="caution">
    <text evidence="2">The sequence shown here is derived from an EMBL/GenBank/DDBJ whole genome shotgun (WGS) entry which is preliminary data.</text>
</comment>
<dbReference type="PANTHER" id="PTHR38925:SF1">
    <property type="entry name" value="PROTEIN, PUTATIVE-RELATED"/>
    <property type="match status" value="1"/>
</dbReference>